<feature type="transmembrane region" description="Helical" evidence="1">
    <location>
        <begin position="116"/>
        <end position="135"/>
    </location>
</feature>
<sequence length="175" mass="20413">MFELMSDYFWNGLMILMGAIAIVISFFTHKNQMRIKRNGRMTEATIVSISIEKGLDDSPPLDIPVFRFTHKSENGDKTYRVKGKSNSTSKIGEVTPIYYLPENPEKDYYLPKKDFLVKYVMFFVGMFFFCLGTIYMMQSLNYPTENYFLYLILSLFGGTFLLFIIGQISYHINNK</sequence>
<feature type="transmembrane region" description="Helical" evidence="1">
    <location>
        <begin position="12"/>
        <end position="28"/>
    </location>
</feature>
<proteinExistence type="predicted"/>
<organism evidence="2 3">
    <name type="scientific">Flavobacterium ardleyense</name>
    <dbReference type="NCBI Taxonomy" id="2038737"/>
    <lineage>
        <taxon>Bacteria</taxon>
        <taxon>Pseudomonadati</taxon>
        <taxon>Bacteroidota</taxon>
        <taxon>Flavobacteriia</taxon>
        <taxon>Flavobacteriales</taxon>
        <taxon>Flavobacteriaceae</taxon>
        <taxon>Flavobacterium</taxon>
    </lineage>
</organism>
<keyword evidence="3" id="KW-1185">Reference proteome</keyword>
<comment type="caution">
    <text evidence="2">The sequence shown here is derived from an EMBL/GenBank/DDBJ whole genome shotgun (WGS) entry which is preliminary data.</text>
</comment>
<keyword evidence="1" id="KW-0472">Membrane</keyword>
<evidence type="ECO:0000256" key="1">
    <source>
        <dbReference type="SAM" id="Phobius"/>
    </source>
</evidence>
<accession>A0ABW5Z9S5</accession>
<keyword evidence="1" id="KW-1133">Transmembrane helix</keyword>
<gene>
    <name evidence="2" type="ORF">ACFSX9_12725</name>
</gene>
<dbReference type="EMBL" id="JBHUOL010000018">
    <property type="protein sequence ID" value="MFD2909594.1"/>
    <property type="molecule type" value="Genomic_DNA"/>
</dbReference>
<keyword evidence="1" id="KW-0812">Transmembrane</keyword>
<dbReference type="InterPro" id="IPR036259">
    <property type="entry name" value="MFS_trans_sf"/>
</dbReference>
<protein>
    <submittedName>
        <fullName evidence="2">DUF3592 domain-containing protein</fullName>
    </submittedName>
</protein>
<evidence type="ECO:0000313" key="2">
    <source>
        <dbReference type="EMBL" id="MFD2909594.1"/>
    </source>
</evidence>
<dbReference type="RefSeq" id="WP_379808227.1">
    <property type="nucleotide sequence ID" value="NZ_JBHUOL010000018.1"/>
</dbReference>
<feature type="transmembrane region" description="Helical" evidence="1">
    <location>
        <begin position="147"/>
        <end position="170"/>
    </location>
</feature>
<dbReference type="Proteomes" id="UP001597549">
    <property type="component" value="Unassembled WGS sequence"/>
</dbReference>
<name>A0ABW5Z9S5_9FLAO</name>
<reference evidence="3" key="1">
    <citation type="journal article" date="2019" name="Int. J. Syst. Evol. Microbiol.">
        <title>The Global Catalogue of Microorganisms (GCM) 10K type strain sequencing project: providing services to taxonomists for standard genome sequencing and annotation.</title>
        <authorList>
            <consortium name="The Broad Institute Genomics Platform"/>
            <consortium name="The Broad Institute Genome Sequencing Center for Infectious Disease"/>
            <person name="Wu L."/>
            <person name="Ma J."/>
        </authorList>
    </citation>
    <scope>NUCLEOTIDE SEQUENCE [LARGE SCALE GENOMIC DNA]</scope>
    <source>
        <strain evidence="3">KCTC 52644</strain>
    </source>
</reference>
<evidence type="ECO:0000313" key="3">
    <source>
        <dbReference type="Proteomes" id="UP001597549"/>
    </source>
</evidence>
<dbReference type="SUPFAM" id="SSF103473">
    <property type="entry name" value="MFS general substrate transporter"/>
    <property type="match status" value="1"/>
</dbReference>